<dbReference type="GO" id="GO:0005829">
    <property type="term" value="C:cytosol"/>
    <property type="evidence" value="ECO:0007669"/>
    <property type="project" value="TreeGrafter"/>
</dbReference>
<dbReference type="InterPro" id="IPR000210">
    <property type="entry name" value="BTB/POZ_dom"/>
</dbReference>
<dbReference type="Pfam" id="PF00651">
    <property type="entry name" value="BTB"/>
    <property type="match status" value="1"/>
</dbReference>
<evidence type="ECO:0000313" key="3">
    <source>
        <dbReference type="RefSeq" id="XP_019895382.1"/>
    </source>
</evidence>
<organism evidence="2 3">
    <name type="scientific">Musca domestica</name>
    <name type="common">House fly</name>
    <dbReference type="NCBI Taxonomy" id="7370"/>
    <lineage>
        <taxon>Eukaryota</taxon>
        <taxon>Metazoa</taxon>
        <taxon>Ecdysozoa</taxon>
        <taxon>Arthropoda</taxon>
        <taxon>Hexapoda</taxon>
        <taxon>Insecta</taxon>
        <taxon>Pterygota</taxon>
        <taxon>Neoptera</taxon>
        <taxon>Endopterygota</taxon>
        <taxon>Diptera</taxon>
        <taxon>Brachycera</taxon>
        <taxon>Muscomorpha</taxon>
        <taxon>Muscoidea</taxon>
        <taxon>Muscidae</taxon>
        <taxon>Musca</taxon>
    </lineage>
</organism>
<sequence>MDKKAEKTSTTVTKADSSAEIRMPPKLEAMINNAFTVDCKFIVGENLGKAQTIFGHKLMFILHSEVFESMLCGHFLEAKSTEIPLPDDDPKTFRNLRLILYNLRDSQTEVNELDLSDTISLYKMCDKYMFKAISKLCVEHLKSFIEDNQRDCNNAVKIFPVAIDLRNIDLQKNVETTLSINCYPLLSSLNDLNPQHFLKYIELHTKQNQNVVNHLKLFEAIENYLTVNDLIPQELVDTGESLQKAATTNLYGQEAMVLLSQERSLELLQKLLSHIDFVKIKIEDYLKGPGVSKILTWQQKYIVLSQLCTVPKPSTIKLFQN</sequence>
<protein>
    <submittedName>
        <fullName evidence="3">Uncharacterized protein LOC101900701 isoform X1</fullName>
    </submittedName>
</protein>
<dbReference type="Gene3D" id="3.30.710.10">
    <property type="entry name" value="Potassium Channel Kv1.1, Chain A"/>
    <property type="match status" value="1"/>
</dbReference>
<evidence type="ECO:0000259" key="1">
    <source>
        <dbReference type="PROSITE" id="PS50097"/>
    </source>
</evidence>
<evidence type="ECO:0000313" key="2">
    <source>
        <dbReference type="Proteomes" id="UP001652621"/>
    </source>
</evidence>
<dbReference type="GO" id="GO:0022008">
    <property type="term" value="P:neurogenesis"/>
    <property type="evidence" value="ECO:0007669"/>
    <property type="project" value="TreeGrafter"/>
</dbReference>
<dbReference type="SUPFAM" id="SSF54695">
    <property type="entry name" value="POZ domain"/>
    <property type="match status" value="1"/>
</dbReference>
<name>A0A9J7DLW9_MUSDO</name>
<dbReference type="PANTHER" id="PTHR45774:SF9">
    <property type="entry name" value="LUTE, ISOFORM D"/>
    <property type="match status" value="1"/>
</dbReference>
<reference evidence="3" key="1">
    <citation type="submission" date="2025-08" db="UniProtKB">
        <authorList>
            <consortium name="RefSeq"/>
        </authorList>
    </citation>
    <scope>IDENTIFICATION</scope>
    <source>
        <strain evidence="3">Aabys</strain>
        <tissue evidence="3">Whole body</tissue>
    </source>
</reference>
<proteinExistence type="predicted"/>
<dbReference type="SMART" id="SM00225">
    <property type="entry name" value="BTB"/>
    <property type="match status" value="1"/>
</dbReference>
<dbReference type="KEGG" id="mde:101900701"/>
<feature type="domain" description="BTB" evidence="1">
    <location>
        <begin position="37"/>
        <end position="112"/>
    </location>
</feature>
<dbReference type="AlphaFoldDB" id="A0A9J7DLW9"/>
<dbReference type="PROSITE" id="PS50097">
    <property type="entry name" value="BTB"/>
    <property type="match status" value="1"/>
</dbReference>
<dbReference type="GeneID" id="101900701"/>
<dbReference type="Proteomes" id="UP001652621">
    <property type="component" value="Unplaced"/>
</dbReference>
<dbReference type="OrthoDB" id="7963723at2759"/>
<accession>A0A9J7DLW9</accession>
<dbReference type="PANTHER" id="PTHR45774">
    <property type="entry name" value="BTB/POZ DOMAIN-CONTAINING"/>
    <property type="match status" value="1"/>
</dbReference>
<dbReference type="InterPro" id="IPR011333">
    <property type="entry name" value="SKP1/BTB/POZ_sf"/>
</dbReference>
<keyword evidence="2" id="KW-1185">Reference proteome</keyword>
<dbReference type="RefSeq" id="XP_019895382.1">
    <property type="nucleotide sequence ID" value="XM_020039823.2"/>
</dbReference>
<gene>
    <name evidence="3" type="primary">LOC101900701</name>
</gene>
<dbReference type="VEuPathDB" id="VectorBase:MDOMA2_018434"/>